<dbReference type="KEGG" id="tmc:LMI_2843"/>
<dbReference type="Proteomes" id="UP000032414">
    <property type="component" value="Chromosome I"/>
</dbReference>
<accession>A0A098GKN7</accession>
<evidence type="ECO:0000313" key="5">
    <source>
        <dbReference type="Proteomes" id="UP000182998"/>
    </source>
</evidence>
<dbReference type="EMBL" id="FMVN01000017">
    <property type="protein sequence ID" value="SCY75164.1"/>
    <property type="molecule type" value="Genomic_DNA"/>
</dbReference>
<dbReference type="InterPro" id="IPR050592">
    <property type="entry name" value="GDSL_lipolytic_enzyme"/>
</dbReference>
<gene>
    <name evidence="2" type="ORF">LMI_2843</name>
    <name evidence="3" type="ORF">SAMN02982997_02769</name>
</gene>
<evidence type="ECO:0000313" key="4">
    <source>
        <dbReference type="Proteomes" id="UP000032414"/>
    </source>
</evidence>
<proteinExistence type="predicted"/>
<reference evidence="2" key="1">
    <citation type="submission" date="2014-09" db="EMBL/GenBank/DDBJ databases">
        <authorList>
            <person name="GOMEZ-VALERO Laura"/>
        </authorList>
    </citation>
    <scope>NUCLEOTIDE SEQUENCE</scope>
    <source>
        <strain evidence="2">ATCC33218</strain>
    </source>
</reference>
<reference evidence="4" key="2">
    <citation type="submission" date="2014-09" db="EMBL/GenBank/DDBJ databases">
        <authorList>
            <person name="Gomez-Valero L."/>
        </authorList>
    </citation>
    <scope>NUCLEOTIDE SEQUENCE [LARGE SCALE GENOMIC DNA]</scope>
    <source>
        <strain evidence="4">ATCC33218</strain>
    </source>
</reference>
<evidence type="ECO:0000256" key="1">
    <source>
        <dbReference type="ARBA" id="ARBA00022729"/>
    </source>
</evidence>
<dbReference type="RefSeq" id="WP_052679585.1">
    <property type="nucleotide sequence ID" value="NZ_CP020614.1"/>
</dbReference>
<reference evidence="3 5" key="3">
    <citation type="submission" date="2016-10" db="EMBL/GenBank/DDBJ databases">
        <authorList>
            <person name="Varghese N."/>
            <person name="Submissions S."/>
        </authorList>
    </citation>
    <scope>NUCLEOTIDE SEQUENCE [LARGE SCALE GENOMIC DNA]</scope>
    <source>
        <strain evidence="3 5">ATCC 33218</strain>
    </source>
</reference>
<dbReference type="Proteomes" id="UP000182998">
    <property type="component" value="Unassembled WGS sequence"/>
</dbReference>
<sequence length="452" mass="51791">MKPKIITRIITEGDSLTDRGTASKRPILRCFSDLSKSPQGRFTNGYAWSDHIVARFISEFLIKSFKKKGMEATDISDSILFGETKIEDAIQHSYSLDNDLYVKYKGIDFVRSYDEGGLTAHDYRWALSYSPVRFFTRLILSNLGLKRQKLLDYDQEQTIPRAQKEQTLIIEWSGANDLITVNARPSHVEADLAIRARIKNAEELIKNGYRHFVLFNLPDLSLTPRYQALGGAELENAHECTDYFNTELAKACHELSIMYPHCSIELFDVNSIFTDAYQNPEQYHFAKSKREKPYSTSPDFKINEDGTSPASGYMFWDDVHPSADMHALLADIFYEKYAREYNFSAPNKKAAENEELFISEKKLRAAFVKKYSSLLANQALNLHPDIEYETASLESIFKEGLREETLTHRVITELQWVNSQGKLNLNIPALKEAMARAMAGEERHAEHEAKCF</sequence>
<dbReference type="CDD" id="cd01846">
    <property type="entry name" value="fatty_acyltransferase_like"/>
    <property type="match status" value="1"/>
</dbReference>
<dbReference type="Gene3D" id="3.40.50.1110">
    <property type="entry name" value="SGNH hydrolase"/>
    <property type="match status" value="1"/>
</dbReference>
<dbReference type="PATRIC" id="fig|451.8.peg.2442"/>
<dbReference type="OrthoDB" id="5659842at2"/>
<evidence type="ECO:0000313" key="2">
    <source>
        <dbReference type="EMBL" id="CEG62091.1"/>
    </source>
</evidence>
<dbReference type="PANTHER" id="PTHR45642">
    <property type="entry name" value="GDSL ESTERASE/LIPASE EXL3"/>
    <property type="match status" value="1"/>
</dbReference>
<dbReference type="InterPro" id="IPR001087">
    <property type="entry name" value="GDSL"/>
</dbReference>
<dbReference type="STRING" id="451.B6N58_02020"/>
<dbReference type="InterPro" id="IPR036514">
    <property type="entry name" value="SGNH_hydro_sf"/>
</dbReference>
<dbReference type="AlphaFoldDB" id="A0A098GKN7"/>
<evidence type="ECO:0000313" key="3">
    <source>
        <dbReference type="EMBL" id="SCY75164.1"/>
    </source>
</evidence>
<protein>
    <submittedName>
        <fullName evidence="3">GDSL-like Lipase/Acylhydrolase</fullName>
    </submittedName>
    <submittedName>
        <fullName evidence="2">Truncated thermolabile hemolysin</fullName>
    </submittedName>
</protein>
<dbReference type="SUPFAM" id="SSF52266">
    <property type="entry name" value="SGNH hydrolase"/>
    <property type="match status" value="1"/>
</dbReference>
<dbReference type="GO" id="GO:0016788">
    <property type="term" value="F:hydrolase activity, acting on ester bonds"/>
    <property type="evidence" value="ECO:0007669"/>
    <property type="project" value="InterPro"/>
</dbReference>
<dbReference type="EMBL" id="LN614830">
    <property type="protein sequence ID" value="CEG62091.1"/>
    <property type="molecule type" value="Genomic_DNA"/>
</dbReference>
<dbReference type="Pfam" id="PF00657">
    <property type="entry name" value="Lipase_GDSL"/>
    <property type="match status" value="1"/>
</dbReference>
<dbReference type="HOGENOM" id="CLU_041535_0_0_6"/>
<name>A0A098GKN7_LEGMI</name>
<organism evidence="2 4">
    <name type="scientific">Legionella micdadei</name>
    <name type="common">Tatlockia micdadei</name>
    <dbReference type="NCBI Taxonomy" id="451"/>
    <lineage>
        <taxon>Bacteria</taxon>
        <taxon>Pseudomonadati</taxon>
        <taxon>Pseudomonadota</taxon>
        <taxon>Gammaproteobacteria</taxon>
        <taxon>Legionellales</taxon>
        <taxon>Legionellaceae</taxon>
        <taxon>Legionella</taxon>
    </lineage>
</organism>
<keyword evidence="5" id="KW-1185">Reference proteome</keyword>
<keyword evidence="1" id="KW-0732">Signal</keyword>
<dbReference type="PANTHER" id="PTHR45642:SF139">
    <property type="entry name" value="SGNH HYDROLASE-TYPE ESTERASE DOMAIN-CONTAINING PROTEIN"/>
    <property type="match status" value="1"/>
</dbReference>